<protein>
    <submittedName>
        <fullName evidence="2">Uncharacterized protein</fullName>
    </submittedName>
</protein>
<dbReference type="EMBL" id="JAMXFA010000009">
    <property type="protein sequence ID" value="MCT7977816.1"/>
    <property type="molecule type" value="Genomic_DNA"/>
</dbReference>
<evidence type="ECO:0000256" key="1">
    <source>
        <dbReference type="SAM" id="MobiDB-lite"/>
    </source>
</evidence>
<reference evidence="2 3" key="1">
    <citation type="journal article" date="2022" name="Front. Microbiol.">
        <title>High genomic differentiation and limited gene flow indicate recent cryptic speciation within the genus Laspinema (cyanobacteria).</title>
        <authorList>
            <person name="Stanojkovic A."/>
            <person name="Skoupy S."/>
            <person name="Skaloud P."/>
            <person name="Dvorak P."/>
        </authorList>
    </citation>
    <scope>NUCLEOTIDE SEQUENCE [LARGE SCALE GENOMIC DNA]</scope>
    <source>
        <strain evidence="2 3">D3b</strain>
    </source>
</reference>
<accession>A0ABT2N543</accession>
<gene>
    <name evidence="2" type="ORF">NG792_08875</name>
</gene>
<dbReference type="Proteomes" id="UP001525961">
    <property type="component" value="Unassembled WGS sequence"/>
</dbReference>
<keyword evidence="3" id="KW-1185">Reference proteome</keyword>
<comment type="caution">
    <text evidence="2">The sequence shown here is derived from an EMBL/GenBank/DDBJ whole genome shotgun (WGS) entry which is preliminary data.</text>
</comment>
<organism evidence="2 3">
    <name type="scientific">Laspinema olomoucense D3b</name>
    <dbReference type="NCBI Taxonomy" id="2953688"/>
    <lineage>
        <taxon>Bacteria</taxon>
        <taxon>Bacillati</taxon>
        <taxon>Cyanobacteriota</taxon>
        <taxon>Cyanophyceae</taxon>
        <taxon>Oscillatoriophycideae</taxon>
        <taxon>Oscillatoriales</taxon>
        <taxon>Laspinemataceae</taxon>
        <taxon>Laspinema</taxon>
        <taxon>Laspinema olomoucense</taxon>
    </lineage>
</organism>
<evidence type="ECO:0000313" key="2">
    <source>
        <dbReference type="EMBL" id="MCT7977816.1"/>
    </source>
</evidence>
<sequence length="54" mass="5572">MERAEDRGGGGSPWRSPCAQNSPNRVGCLPVLGSGYQPLTGDRHGGTPPSPPLT</sequence>
<evidence type="ECO:0000313" key="3">
    <source>
        <dbReference type="Proteomes" id="UP001525961"/>
    </source>
</evidence>
<feature type="region of interest" description="Disordered" evidence="1">
    <location>
        <begin position="1"/>
        <end position="54"/>
    </location>
</feature>
<proteinExistence type="predicted"/>
<name>A0ABT2N543_9CYAN</name>
<dbReference type="RefSeq" id="WP_261235235.1">
    <property type="nucleotide sequence ID" value="NZ_JAMXFA010000009.1"/>
</dbReference>